<reference evidence="1" key="1">
    <citation type="submission" date="2022-06" db="EMBL/GenBank/DDBJ databases">
        <title>Ornithinimicrobium JY.X270.</title>
        <authorList>
            <person name="Huang Y."/>
        </authorList>
    </citation>
    <scope>NUCLEOTIDE SEQUENCE</scope>
    <source>
        <strain evidence="1">JY.X270</strain>
    </source>
</reference>
<gene>
    <name evidence="1" type="ORF">NF557_08835</name>
</gene>
<sequence length="145" mass="16430">MRVETTRHTVGGLVQTAGVVQRPEVSQDWIRRLDIVFESLPESYRERAWVGHRWRVGQATIAHVFGGEDQQFRIVFRAELAEVMAFEHLGPRYFRAGWGDNVVGIILEESSDWAELAEMLTESYCLQAPARLADLAGLEKSTTTP</sequence>
<keyword evidence="1" id="KW-0238">DNA-binding</keyword>
<dbReference type="RefSeq" id="WP_252618834.1">
    <property type="nucleotide sequence ID" value="NZ_CP099490.1"/>
</dbReference>
<accession>A0ABY4YEU7</accession>
<proteinExistence type="predicted"/>
<dbReference type="EMBL" id="CP099490">
    <property type="protein sequence ID" value="USQ74780.1"/>
    <property type="molecule type" value="Genomic_DNA"/>
</dbReference>
<keyword evidence="2" id="KW-1185">Reference proteome</keyword>
<protein>
    <submittedName>
        <fullName evidence="1">MmcQ/YjbR family DNA-binding protein</fullName>
    </submittedName>
</protein>
<evidence type="ECO:0000313" key="1">
    <source>
        <dbReference type="EMBL" id="USQ74780.1"/>
    </source>
</evidence>
<dbReference type="Proteomes" id="UP001056535">
    <property type="component" value="Chromosome"/>
</dbReference>
<name>A0ABY4YEU7_9MICO</name>
<organism evidence="1 2">
    <name type="scientific">Ornithinimicrobium cryptoxanthini</name>
    <dbReference type="NCBI Taxonomy" id="2934161"/>
    <lineage>
        <taxon>Bacteria</taxon>
        <taxon>Bacillati</taxon>
        <taxon>Actinomycetota</taxon>
        <taxon>Actinomycetes</taxon>
        <taxon>Micrococcales</taxon>
        <taxon>Ornithinimicrobiaceae</taxon>
        <taxon>Ornithinimicrobium</taxon>
    </lineage>
</organism>
<evidence type="ECO:0000313" key="2">
    <source>
        <dbReference type="Proteomes" id="UP001056535"/>
    </source>
</evidence>
<dbReference type="GO" id="GO:0003677">
    <property type="term" value="F:DNA binding"/>
    <property type="evidence" value="ECO:0007669"/>
    <property type="project" value="UniProtKB-KW"/>
</dbReference>